<feature type="transmembrane region" description="Helical" evidence="4">
    <location>
        <begin position="172"/>
        <end position="190"/>
    </location>
</feature>
<evidence type="ECO:0000313" key="6">
    <source>
        <dbReference type="EMBL" id="MBO3273816.1"/>
    </source>
</evidence>
<protein>
    <recommendedName>
        <fullName evidence="1">undecaprenyl-diphosphate phosphatase</fullName>
        <ecNumber evidence="1">3.6.1.27</ecNumber>
    </recommendedName>
    <alternativeName>
        <fullName evidence="2">Undecaprenyl pyrophosphate phosphatase</fullName>
    </alternativeName>
</protein>
<dbReference type="SMART" id="SM00014">
    <property type="entry name" value="acidPPc"/>
    <property type="match status" value="1"/>
</dbReference>
<evidence type="ECO:0000259" key="5">
    <source>
        <dbReference type="SMART" id="SM00014"/>
    </source>
</evidence>
<keyword evidence="4" id="KW-1133">Transmembrane helix</keyword>
<dbReference type="RefSeq" id="WP_208311643.1">
    <property type="nucleotide sequence ID" value="NZ_JAELYA010000001.1"/>
</dbReference>
<evidence type="ECO:0000313" key="7">
    <source>
        <dbReference type="Proteomes" id="UP000669060"/>
    </source>
</evidence>
<dbReference type="PANTHER" id="PTHR14969:SF13">
    <property type="entry name" value="AT30094P"/>
    <property type="match status" value="1"/>
</dbReference>
<feature type="domain" description="Phosphatidic acid phosphatase type 2/haloperoxidase" evidence="5">
    <location>
        <begin position="52"/>
        <end position="158"/>
    </location>
</feature>
<dbReference type="EC" id="3.6.1.27" evidence="1"/>
<dbReference type="Gene3D" id="1.20.144.10">
    <property type="entry name" value="Phosphatidic acid phosphatase type 2/haloperoxidase"/>
    <property type="match status" value="1"/>
</dbReference>
<keyword evidence="4" id="KW-0812">Transmembrane</keyword>
<feature type="transmembrane region" description="Helical" evidence="4">
    <location>
        <begin position="88"/>
        <end position="108"/>
    </location>
</feature>
<proteinExistence type="predicted"/>
<dbReference type="SUPFAM" id="SSF48317">
    <property type="entry name" value="Acid phosphatase/Vanadium-dependent haloperoxidase"/>
    <property type="match status" value="1"/>
</dbReference>
<evidence type="ECO:0000256" key="4">
    <source>
        <dbReference type="SAM" id="Phobius"/>
    </source>
</evidence>
<evidence type="ECO:0000256" key="2">
    <source>
        <dbReference type="ARBA" id="ARBA00032707"/>
    </source>
</evidence>
<sequence>MYELLHNLDWVLPLRSPGLTHVANGFTWLGYGTFLLLAIPLGLWAWNKGTFFRLLVLIAVSAWLNALFKDYFQDPRPPLELRMDDRVGESYGLPSGHTQMAVVLWLWLAYEVRRLWFWLVCSVICLGVSLSRLYLAAHDVEDVLVGAALGGVTLLVFARIKDWALWNKANLALPVGLAVLAGVASVALWPGKAPEYVPMFVGLLVGAGLGFRIERQTIDFGVEVAVWKRALAAVIGSVAFLLFQKGLKAVGAQLPLEPLYWQALRGLSMGLFITLVMPWVLVKMRLLSRHAGETAAPAKVAAVG</sequence>
<dbReference type="Proteomes" id="UP000669060">
    <property type="component" value="Unassembled WGS sequence"/>
</dbReference>
<comment type="catalytic activity">
    <reaction evidence="3">
        <text>di-trans,octa-cis-undecaprenyl diphosphate + H2O = di-trans,octa-cis-undecaprenyl phosphate + phosphate + H(+)</text>
        <dbReference type="Rhea" id="RHEA:28094"/>
        <dbReference type="ChEBI" id="CHEBI:15377"/>
        <dbReference type="ChEBI" id="CHEBI:15378"/>
        <dbReference type="ChEBI" id="CHEBI:43474"/>
        <dbReference type="ChEBI" id="CHEBI:58405"/>
        <dbReference type="ChEBI" id="CHEBI:60392"/>
        <dbReference type="EC" id="3.6.1.27"/>
    </reaction>
</comment>
<feature type="transmembrane region" description="Helical" evidence="4">
    <location>
        <begin position="196"/>
        <end position="213"/>
    </location>
</feature>
<feature type="transmembrane region" description="Helical" evidence="4">
    <location>
        <begin position="225"/>
        <end position="243"/>
    </location>
</feature>
<gene>
    <name evidence="6" type="ORF">JFY56_01095</name>
</gene>
<reference evidence="6 7" key="1">
    <citation type="submission" date="2020-12" db="EMBL/GenBank/DDBJ databases">
        <title>Pseudomonas schmalbachii sp. nov. isolated from millipede gut.</title>
        <authorList>
            <person name="Shelomi M."/>
        </authorList>
    </citation>
    <scope>NUCLEOTIDE SEQUENCE [LARGE SCALE GENOMIC DNA]</scope>
    <source>
        <strain evidence="6 7">Milli4</strain>
    </source>
</reference>
<dbReference type="EMBL" id="JAELYA010000001">
    <property type="protein sequence ID" value="MBO3273816.1"/>
    <property type="molecule type" value="Genomic_DNA"/>
</dbReference>
<feature type="transmembrane region" description="Helical" evidence="4">
    <location>
        <begin position="25"/>
        <end position="44"/>
    </location>
</feature>
<accession>A0ABS3TJK1</accession>
<dbReference type="PANTHER" id="PTHR14969">
    <property type="entry name" value="SPHINGOSINE-1-PHOSPHATE PHOSPHOHYDROLASE"/>
    <property type="match status" value="1"/>
</dbReference>
<evidence type="ECO:0000256" key="3">
    <source>
        <dbReference type="ARBA" id="ARBA00047594"/>
    </source>
</evidence>
<evidence type="ECO:0000256" key="1">
    <source>
        <dbReference type="ARBA" id="ARBA00012374"/>
    </source>
</evidence>
<comment type="caution">
    <text evidence="6">The sequence shown here is derived from an EMBL/GenBank/DDBJ whole genome shotgun (WGS) entry which is preliminary data.</text>
</comment>
<feature type="transmembrane region" description="Helical" evidence="4">
    <location>
        <begin position="115"/>
        <end position="137"/>
    </location>
</feature>
<dbReference type="Pfam" id="PF01569">
    <property type="entry name" value="PAP2"/>
    <property type="match status" value="1"/>
</dbReference>
<dbReference type="InterPro" id="IPR036938">
    <property type="entry name" value="PAP2/HPO_sf"/>
</dbReference>
<organism evidence="6 7">
    <name type="scientific">Pseudomonas schmalbachii</name>
    <dbReference type="NCBI Taxonomy" id="2816993"/>
    <lineage>
        <taxon>Bacteria</taxon>
        <taxon>Pseudomonadati</taxon>
        <taxon>Pseudomonadota</taxon>
        <taxon>Gammaproteobacteria</taxon>
        <taxon>Pseudomonadales</taxon>
        <taxon>Pseudomonadaceae</taxon>
        <taxon>Pseudomonas</taxon>
    </lineage>
</organism>
<dbReference type="InterPro" id="IPR000326">
    <property type="entry name" value="PAP2/HPO"/>
</dbReference>
<feature type="transmembrane region" description="Helical" evidence="4">
    <location>
        <begin position="143"/>
        <end position="160"/>
    </location>
</feature>
<feature type="transmembrane region" description="Helical" evidence="4">
    <location>
        <begin position="263"/>
        <end position="282"/>
    </location>
</feature>
<feature type="transmembrane region" description="Helical" evidence="4">
    <location>
        <begin position="51"/>
        <end position="68"/>
    </location>
</feature>
<keyword evidence="7" id="KW-1185">Reference proteome</keyword>
<name>A0ABS3TJK1_9PSED</name>
<keyword evidence="4" id="KW-0472">Membrane</keyword>